<protein>
    <submittedName>
        <fullName evidence="1">Uncharacterized protein</fullName>
    </submittedName>
</protein>
<gene>
    <name evidence="1" type="ORF">K431DRAFT_75231</name>
</gene>
<accession>A0A9P4UQ88</accession>
<proteinExistence type="predicted"/>
<comment type="caution">
    <text evidence="1">The sequence shown here is derived from an EMBL/GenBank/DDBJ whole genome shotgun (WGS) entry which is preliminary data.</text>
</comment>
<keyword evidence="2" id="KW-1185">Reference proteome</keyword>
<evidence type="ECO:0000313" key="1">
    <source>
        <dbReference type="EMBL" id="KAF2721246.1"/>
    </source>
</evidence>
<dbReference type="EMBL" id="MU003792">
    <property type="protein sequence ID" value="KAF2721246.1"/>
    <property type="molecule type" value="Genomic_DNA"/>
</dbReference>
<name>A0A9P4UQ88_9PEZI</name>
<dbReference type="Proteomes" id="UP000799441">
    <property type="component" value="Unassembled WGS sequence"/>
</dbReference>
<dbReference type="AlphaFoldDB" id="A0A9P4UQ88"/>
<organism evidence="1 2">
    <name type="scientific">Polychaeton citri CBS 116435</name>
    <dbReference type="NCBI Taxonomy" id="1314669"/>
    <lineage>
        <taxon>Eukaryota</taxon>
        <taxon>Fungi</taxon>
        <taxon>Dikarya</taxon>
        <taxon>Ascomycota</taxon>
        <taxon>Pezizomycotina</taxon>
        <taxon>Dothideomycetes</taxon>
        <taxon>Dothideomycetidae</taxon>
        <taxon>Capnodiales</taxon>
        <taxon>Capnodiaceae</taxon>
        <taxon>Polychaeton</taxon>
    </lineage>
</organism>
<reference evidence="1" key="1">
    <citation type="journal article" date="2020" name="Stud. Mycol.">
        <title>101 Dothideomycetes genomes: a test case for predicting lifestyles and emergence of pathogens.</title>
        <authorList>
            <person name="Haridas S."/>
            <person name="Albert R."/>
            <person name="Binder M."/>
            <person name="Bloem J."/>
            <person name="Labutti K."/>
            <person name="Salamov A."/>
            <person name="Andreopoulos B."/>
            <person name="Baker S."/>
            <person name="Barry K."/>
            <person name="Bills G."/>
            <person name="Bluhm B."/>
            <person name="Cannon C."/>
            <person name="Castanera R."/>
            <person name="Culley D."/>
            <person name="Daum C."/>
            <person name="Ezra D."/>
            <person name="Gonzalez J."/>
            <person name="Henrissat B."/>
            <person name="Kuo A."/>
            <person name="Liang C."/>
            <person name="Lipzen A."/>
            <person name="Lutzoni F."/>
            <person name="Magnuson J."/>
            <person name="Mondo S."/>
            <person name="Nolan M."/>
            <person name="Ohm R."/>
            <person name="Pangilinan J."/>
            <person name="Park H.-J."/>
            <person name="Ramirez L."/>
            <person name="Alfaro M."/>
            <person name="Sun H."/>
            <person name="Tritt A."/>
            <person name="Yoshinaga Y."/>
            <person name="Zwiers L.-H."/>
            <person name="Turgeon B."/>
            <person name="Goodwin S."/>
            <person name="Spatafora J."/>
            <person name="Crous P."/>
            <person name="Grigoriev I."/>
        </authorList>
    </citation>
    <scope>NUCLEOTIDE SEQUENCE</scope>
    <source>
        <strain evidence="1">CBS 116435</strain>
    </source>
</reference>
<evidence type="ECO:0000313" key="2">
    <source>
        <dbReference type="Proteomes" id="UP000799441"/>
    </source>
</evidence>
<sequence>MTLLIERDLDTIVSEVEASRPAGPHRREPLRWHAFFCLFPFAAATVTAAADTPSSSPATPELHLHCFPYFLAYRIIRAIWADSHCTIFGALSIISSLSWDPCQNRHWTFNLHFRERESDRNRIHRGFSILP</sequence>